<accession>A0A067JQF8</accession>
<feature type="transmembrane region" description="Helical" evidence="2">
    <location>
        <begin position="131"/>
        <end position="153"/>
    </location>
</feature>
<evidence type="ECO:0000256" key="1">
    <source>
        <dbReference type="SAM" id="MobiDB-lite"/>
    </source>
</evidence>
<proteinExistence type="predicted"/>
<evidence type="ECO:0008006" key="5">
    <source>
        <dbReference type="Google" id="ProtNLM"/>
    </source>
</evidence>
<protein>
    <recommendedName>
        <fullName evidence="5">Transmembrane protein</fullName>
    </recommendedName>
</protein>
<dbReference type="AlphaFoldDB" id="A0A067JQF8"/>
<name>A0A067JQF8_JATCU</name>
<sequence>MALMGILHSHWLSSKLLRTSYSYRISSDFVAKNTTNVDSFANYSNSIFTHQIKPPKESSDAENVQKGQTPSSDPSKIPNLKQKELALANETKEELENPKNDIYGFGNVVVPFVTIIPGYDDLFWQFWRSGISVNRVMMGFLVGCLPGAIWSVWRMRRNRHYFEKEEEVKMIEQQGMLEDLTCILQSVKNDRYNFILSVTCAFGVSVYGYFMFILLPNEVPNFPKELPPLNELPVSSNLHFNMWKIWITTNQEERAWLCHIQHARASLWKSRTQDKPKLKKYRHARVNFQPACASLWESRARPCHVQHACADRSSYDSHIDTPASLPARLVPASGSLGYARTATPYWGIV</sequence>
<feature type="transmembrane region" description="Helical" evidence="2">
    <location>
        <begin position="194"/>
        <end position="215"/>
    </location>
</feature>
<dbReference type="Proteomes" id="UP000027138">
    <property type="component" value="Unassembled WGS sequence"/>
</dbReference>
<feature type="region of interest" description="Disordered" evidence="1">
    <location>
        <begin position="52"/>
        <end position="80"/>
    </location>
</feature>
<feature type="compositionally biased region" description="Polar residues" evidence="1">
    <location>
        <begin position="61"/>
        <end position="74"/>
    </location>
</feature>
<keyword evidence="4" id="KW-1185">Reference proteome</keyword>
<evidence type="ECO:0000256" key="2">
    <source>
        <dbReference type="SAM" id="Phobius"/>
    </source>
</evidence>
<evidence type="ECO:0000313" key="3">
    <source>
        <dbReference type="EMBL" id="KDP26196.1"/>
    </source>
</evidence>
<keyword evidence="2" id="KW-0472">Membrane</keyword>
<organism evidence="3 4">
    <name type="scientific">Jatropha curcas</name>
    <name type="common">Barbados nut</name>
    <dbReference type="NCBI Taxonomy" id="180498"/>
    <lineage>
        <taxon>Eukaryota</taxon>
        <taxon>Viridiplantae</taxon>
        <taxon>Streptophyta</taxon>
        <taxon>Embryophyta</taxon>
        <taxon>Tracheophyta</taxon>
        <taxon>Spermatophyta</taxon>
        <taxon>Magnoliopsida</taxon>
        <taxon>eudicotyledons</taxon>
        <taxon>Gunneridae</taxon>
        <taxon>Pentapetalae</taxon>
        <taxon>rosids</taxon>
        <taxon>fabids</taxon>
        <taxon>Malpighiales</taxon>
        <taxon>Euphorbiaceae</taxon>
        <taxon>Crotonoideae</taxon>
        <taxon>Jatropheae</taxon>
        <taxon>Jatropha</taxon>
    </lineage>
</organism>
<dbReference type="EMBL" id="KK914918">
    <property type="protein sequence ID" value="KDP26196.1"/>
    <property type="molecule type" value="Genomic_DNA"/>
</dbReference>
<keyword evidence="2" id="KW-0812">Transmembrane</keyword>
<keyword evidence="2" id="KW-1133">Transmembrane helix</keyword>
<reference evidence="3 4" key="1">
    <citation type="journal article" date="2014" name="PLoS ONE">
        <title>Global Analysis of Gene Expression Profiles in Physic Nut (Jatropha curcas L.) Seedlings Exposed to Salt Stress.</title>
        <authorList>
            <person name="Zhang L."/>
            <person name="Zhang C."/>
            <person name="Wu P."/>
            <person name="Chen Y."/>
            <person name="Li M."/>
            <person name="Jiang H."/>
            <person name="Wu G."/>
        </authorList>
    </citation>
    <scope>NUCLEOTIDE SEQUENCE [LARGE SCALE GENOMIC DNA]</scope>
    <source>
        <strain evidence="4">cv. GZQX0401</strain>
        <tissue evidence="3">Young leaves</tissue>
    </source>
</reference>
<gene>
    <name evidence="3" type="ORF">JCGZ_22836</name>
</gene>
<evidence type="ECO:0000313" key="4">
    <source>
        <dbReference type="Proteomes" id="UP000027138"/>
    </source>
</evidence>